<dbReference type="AlphaFoldDB" id="A0A0G0HD46"/>
<sequence length="209" mass="24228">MKLYLVRHGQTSDRLKNLYHTSQSALSEDGLKQAEFVAKRFESIQIDLIFSSTAQRAKQTAQILSKTLNKEVGYLDSISEIKRPSVVEGKHYEDEDAQKIIHEVRSNFGNREYKHSDEENFFKFEERIQSFLDRVESSKAQNILAVSHEVAIKMIVSKLMFKDKLTPENFDQVYSFLKMSNTGITLLEKDEKGWQLIIWNDHAHLGEIS</sequence>
<dbReference type="GO" id="GO:0005737">
    <property type="term" value="C:cytoplasm"/>
    <property type="evidence" value="ECO:0007669"/>
    <property type="project" value="TreeGrafter"/>
</dbReference>
<evidence type="ECO:0000313" key="2">
    <source>
        <dbReference type="EMBL" id="KKQ10044.1"/>
    </source>
</evidence>
<feature type="binding site" evidence="1">
    <location>
        <position position="56"/>
    </location>
    <ligand>
        <name>substrate</name>
    </ligand>
</feature>
<dbReference type="InterPro" id="IPR050275">
    <property type="entry name" value="PGM_Phosphatase"/>
</dbReference>
<dbReference type="PANTHER" id="PTHR48100:SF1">
    <property type="entry name" value="HISTIDINE PHOSPHATASE FAMILY PROTEIN-RELATED"/>
    <property type="match status" value="1"/>
</dbReference>
<dbReference type="Gene3D" id="3.40.50.1240">
    <property type="entry name" value="Phosphoglycerate mutase-like"/>
    <property type="match status" value="1"/>
</dbReference>
<accession>A0A0G0HD46</accession>
<dbReference type="Pfam" id="PF00300">
    <property type="entry name" value="His_Phos_1"/>
    <property type="match status" value="1"/>
</dbReference>
<evidence type="ECO:0000313" key="3">
    <source>
        <dbReference type="Proteomes" id="UP000034492"/>
    </source>
</evidence>
<dbReference type="Proteomes" id="UP000034492">
    <property type="component" value="Unassembled WGS sequence"/>
</dbReference>
<dbReference type="InterPro" id="IPR029033">
    <property type="entry name" value="His_PPase_superfam"/>
</dbReference>
<reference evidence="2 3" key="1">
    <citation type="journal article" date="2015" name="Nature">
        <title>rRNA introns, odd ribosomes, and small enigmatic genomes across a large radiation of phyla.</title>
        <authorList>
            <person name="Brown C.T."/>
            <person name="Hug L.A."/>
            <person name="Thomas B.C."/>
            <person name="Sharon I."/>
            <person name="Castelle C.J."/>
            <person name="Singh A."/>
            <person name="Wilkins M.J."/>
            <person name="Williams K.H."/>
            <person name="Banfield J.F."/>
        </authorList>
    </citation>
    <scope>NUCLEOTIDE SEQUENCE [LARGE SCALE GENOMIC DNA]</scope>
</reference>
<name>A0A0G0HD46_9BACT</name>
<organism evidence="2 3">
    <name type="scientific">Candidatus Daviesbacteria bacterium GW2011_GWB1_36_5</name>
    <dbReference type="NCBI Taxonomy" id="1618426"/>
    <lineage>
        <taxon>Bacteria</taxon>
        <taxon>Candidatus Daviesiibacteriota</taxon>
    </lineage>
</organism>
<dbReference type="GO" id="GO:0016791">
    <property type="term" value="F:phosphatase activity"/>
    <property type="evidence" value="ECO:0007669"/>
    <property type="project" value="TreeGrafter"/>
</dbReference>
<dbReference type="SUPFAM" id="SSF53254">
    <property type="entry name" value="Phosphoglycerate mutase-like"/>
    <property type="match status" value="1"/>
</dbReference>
<dbReference type="CDD" id="cd07067">
    <property type="entry name" value="HP_PGM_like"/>
    <property type="match status" value="1"/>
</dbReference>
<dbReference type="SMART" id="SM00855">
    <property type="entry name" value="PGAM"/>
    <property type="match status" value="1"/>
</dbReference>
<dbReference type="EMBL" id="LBSA01000009">
    <property type="protein sequence ID" value="KKQ10044.1"/>
    <property type="molecule type" value="Genomic_DNA"/>
</dbReference>
<protein>
    <submittedName>
        <fullName evidence="2">Phosphoglycerate mutase</fullName>
    </submittedName>
</protein>
<proteinExistence type="predicted"/>
<dbReference type="PANTHER" id="PTHR48100">
    <property type="entry name" value="BROAD-SPECIFICITY PHOSPHATASE YOR283W-RELATED"/>
    <property type="match status" value="1"/>
</dbReference>
<dbReference type="InterPro" id="IPR013078">
    <property type="entry name" value="His_Pase_superF_clade-1"/>
</dbReference>
<evidence type="ECO:0000256" key="1">
    <source>
        <dbReference type="PIRSR" id="PIRSR613078-2"/>
    </source>
</evidence>
<gene>
    <name evidence="2" type="ORF">US19_C0009G0046</name>
</gene>
<comment type="caution">
    <text evidence="2">The sequence shown here is derived from an EMBL/GenBank/DDBJ whole genome shotgun (WGS) entry which is preliminary data.</text>
</comment>